<dbReference type="Gene3D" id="2.115.10.20">
    <property type="entry name" value="Glycosyl hydrolase domain, family 43"/>
    <property type="match status" value="1"/>
</dbReference>
<accession>A0AAN7K136</accession>
<dbReference type="AlphaFoldDB" id="A0AAN7K136"/>
<feature type="chain" id="PRO_5042986426" evidence="1">
    <location>
        <begin position="37"/>
        <end position="93"/>
    </location>
</feature>
<evidence type="ECO:0000313" key="3">
    <source>
        <dbReference type="Proteomes" id="UP001345219"/>
    </source>
</evidence>
<keyword evidence="3" id="KW-1185">Reference proteome</keyword>
<evidence type="ECO:0000313" key="2">
    <source>
        <dbReference type="EMBL" id="KAK4758895.1"/>
    </source>
</evidence>
<proteinExistence type="predicted"/>
<dbReference type="EMBL" id="JAXIOK010000012">
    <property type="protein sequence ID" value="KAK4758895.1"/>
    <property type="molecule type" value="Genomic_DNA"/>
</dbReference>
<gene>
    <name evidence="2" type="ORF">SAY87_020196</name>
</gene>
<reference evidence="2 3" key="1">
    <citation type="journal article" date="2023" name="Hortic Res">
        <title>Pangenome of water caltrop reveals structural variations and asymmetric subgenome divergence after allopolyploidization.</title>
        <authorList>
            <person name="Zhang X."/>
            <person name="Chen Y."/>
            <person name="Wang L."/>
            <person name="Yuan Y."/>
            <person name="Fang M."/>
            <person name="Shi L."/>
            <person name="Lu R."/>
            <person name="Comes H.P."/>
            <person name="Ma Y."/>
            <person name="Chen Y."/>
            <person name="Huang G."/>
            <person name="Zhou Y."/>
            <person name="Zheng Z."/>
            <person name="Qiu Y."/>
        </authorList>
    </citation>
    <scope>NUCLEOTIDE SEQUENCE [LARGE SCALE GENOMIC DNA]</scope>
    <source>
        <tissue evidence="2">Roots</tissue>
    </source>
</reference>
<name>A0AAN7K136_9MYRT</name>
<dbReference type="Proteomes" id="UP001345219">
    <property type="component" value="Chromosome 15"/>
</dbReference>
<keyword evidence="1" id="KW-0732">Signal</keyword>
<comment type="caution">
    <text evidence="2">The sequence shown here is derived from an EMBL/GenBank/DDBJ whole genome shotgun (WGS) entry which is preliminary data.</text>
</comment>
<evidence type="ECO:0000256" key="1">
    <source>
        <dbReference type="SAM" id="SignalP"/>
    </source>
</evidence>
<dbReference type="InterPro" id="IPR023296">
    <property type="entry name" value="Glyco_hydro_beta-prop_sf"/>
</dbReference>
<organism evidence="2 3">
    <name type="scientific">Trapa incisa</name>
    <dbReference type="NCBI Taxonomy" id="236973"/>
    <lineage>
        <taxon>Eukaryota</taxon>
        <taxon>Viridiplantae</taxon>
        <taxon>Streptophyta</taxon>
        <taxon>Embryophyta</taxon>
        <taxon>Tracheophyta</taxon>
        <taxon>Spermatophyta</taxon>
        <taxon>Magnoliopsida</taxon>
        <taxon>eudicotyledons</taxon>
        <taxon>Gunneridae</taxon>
        <taxon>Pentapetalae</taxon>
        <taxon>rosids</taxon>
        <taxon>malvids</taxon>
        <taxon>Myrtales</taxon>
        <taxon>Lythraceae</taxon>
        <taxon>Trapa</taxon>
    </lineage>
</organism>
<protein>
    <submittedName>
        <fullName evidence="2">Uncharacterized protein</fullName>
    </submittedName>
</protein>
<feature type="signal peptide" evidence="1">
    <location>
        <begin position="1"/>
        <end position="36"/>
    </location>
</feature>
<sequence length="93" mass="10446">MAISSPYSSSTWTCLLLLLCCISIICLLLGHGRVEASHSVYTDLENSEWLLGSSRDQPYRTAYHFQPPKNWMNGCPSSYPSSARLVLCNISFR</sequence>